<proteinExistence type="predicted"/>
<feature type="compositionally biased region" description="Low complexity" evidence="1">
    <location>
        <begin position="76"/>
        <end position="89"/>
    </location>
</feature>
<comment type="caution">
    <text evidence="2">The sequence shown here is derived from an EMBL/GenBank/DDBJ whole genome shotgun (WGS) entry which is preliminary data.</text>
</comment>
<feature type="non-terminal residue" evidence="2">
    <location>
        <position position="108"/>
    </location>
</feature>
<reference evidence="2" key="1">
    <citation type="submission" date="2021-02" db="EMBL/GenBank/DDBJ databases">
        <authorList>
            <person name="Dougan E. K."/>
            <person name="Rhodes N."/>
            <person name="Thang M."/>
            <person name="Chan C."/>
        </authorList>
    </citation>
    <scope>NUCLEOTIDE SEQUENCE</scope>
</reference>
<evidence type="ECO:0000256" key="1">
    <source>
        <dbReference type="SAM" id="MobiDB-lite"/>
    </source>
</evidence>
<accession>A0A813KZY5</accession>
<sequence length="108" mass="11568">MEESRTAITDSQIHVATQASLGHAFIVAGHLMPGRVHSDINSDCPPVDTRSSSGLRKFGIERRQIIRDLQSPQMPSAAGSNKSSGNAGACQKASRTKWFTLAQSPSSF</sequence>
<feature type="region of interest" description="Disordered" evidence="1">
    <location>
        <begin position="69"/>
        <end position="91"/>
    </location>
</feature>
<organism evidence="2 3">
    <name type="scientific">Polarella glacialis</name>
    <name type="common">Dinoflagellate</name>
    <dbReference type="NCBI Taxonomy" id="89957"/>
    <lineage>
        <taxon>Eukaryota</taxon>
        <taxon>Sar</taxon>
        <taxon>Alveolata</taxon>
        <taxon>Dinophyceae</taxon>
        <taxon>Suessiales</taxon>
        <taxon>Suessiaceae</taxon>
        <taxon>Polarella</taxon>
    </lineage>
</organism>
<dbReference type="EMBL" id="CAJNNW010032278">
    <property type="protein sequence ID" value="CAE8712151.1"/>
    <property type="molecule type" value="Genomic_DNA"/>
</dbReference>
<dbReference type="AlphaFoldDB" id="A0A813KZY5"/>
<protein>
    <submittedName>
        <fullName evidence="2">Uncharacterized protein</fullName>
    </submittedName>
</protein>
<name>A0A813KZY5_POLGL</name>
<dbReference type="Proteomes" id="UP000626109">
    <property type="component" value="Unassembled WGS sequence"/>
</dbReference>
<evidence type="ECO:0000313" key="3">
    <source>
        <dbReference type="Proteomes" id="UP000626109"/>
    </source>
</evidence>
<evidence type="ECO:0000313" key="2">
    <source>
        <dbReference type="EMBL" id="CAE8712151.1"/>
    </source>
</evidence>
<gene>
    <name evidence="2" type="ORF">PGLA2088_LOCUS36870</name>
</gene>